<evidence type="ECO:0000256" key="10">
    <source>
        <dbReference type="RuleBase" id="RU000578"/>
    </source>
</evidence>
<comment type="subcellular location">
    <subcellularLocation>
        <location evidence="1 9 10">Cytoplasm</location>
    </subcellularLocation>
</comment>
<keyword evidence="6 9" id="KW-0547">Nucleotide-binding</keyword>
<dbReference type="GO" id="GO:0006302">
    <property type="term" value="P:double-strand break repair"/>
    <property type="evidence" value="ECO:0007669"/>
    <property type="project" value="TreeGrafter"/>
</dbReference>
<dbReference type="OrthoDB" id="9803889at2"/>
<sequence length="395" mass="45028">MTIHKLMVKDIRNLEALTIEPSPFINILYGLNGSGKTSVLEAIHLLGLARSFRSNRVKPVIRKDQQKCTVFGQVRHSGSAVLNVGVSRALQDENFQIRVSGENLRSTSALAQHLPLQLINPDTFRLLEGSPKDRRQFLDWGVFHVKQRDFIPLWKRLQKALKQRNSLLRHGRMSSSINRSTIAQISSELQVWNSELVKASEAVHQLRDEYFEQLKPVFHEVLSQLTELSGISLKYYRGWDKERSFSEVLAESLEKDIQSGYSQSGPQRADIRVRIDGTNAIDTLSRGQLKLVVCALKLAQGMLFYRKTGKQCVFLVDDLPSELDAPHRKALCAILQNMKTQVFITCVEQSALADCWLPEVYVKVFHVKQGRLEANEQIYPGREIRQAESLEIEHE</sequence>
<feature type="domain" description="RecF/RecN/SMC N-terminal" evidence="11">
    <location>
        <begin position="3"/>
        <end position="371"/>
    </location>
</feature>
<proteinExistence type="inferred from homology"/>
<dbReference type="Proteomes" id="UP000071065">
    <property type="component" value="Chromosome"/>
</dbReference>
<dbReference type="InterPro" id="IPR018078">
    <property type="entry name" value="DNA-binding_RecF_CS"/>
</dbReference>
<dbReference type="SUPFAM" id="SSF52540">
    <property type="entry name" value="P-loop containing nucleoside triphosphate hydrolases"/>
    <property type="match status" value="1"/>
</dbReference>
<accession>A0A142B6A3</accession>
<evidence type="ECO:0000256" key="5">
    <source>
        <dbReference type="ARBA" id="ARBA00022705"/>
    </source>
</evidence>
<keyword evidence="5 9" id="KW-0235">DNA replication</keyword>
<evidence type="ECO:0000256" key="8">
    <source>
        <dbReference type="ARBA" id="ARBA00023125"/>
    </source>
</evidence>
<dbReference type="GO" id="GO:0005737">
    <property type="term" value="C:cytoplasm"/>
    <property type="evidence" value="ECO:0007669"/>
    <property type="project" value="UniProtKB-SubCell"/>
</dbReference>
<dbReference type="PROSITE" id="PS00618">
    <property type="entry name" value="RECF_2"/>
    <property type="match status" value="1"/>
</dbReference>
<organism evidence="12 13">
    <name type="scientific">Endozoicomonas montiporae CL-33</name>
    <dbReference type="NCBI Taxonomy" id="570277"/>
    <lineage>
        <taxon>Bacteria</taxon>
        <taxon>Pseudomonadati</taxon>
        <taxon>Pseudomonadota</taxon>
        <taxon>Gammaproteobacteria</taxon>
        <taxon>Oceanospirillales</taxon>
        <taxon>Endozoicomonadaceae</taxon>
        <taxon>Endozoicomonas</taxon>
    </lineage>
</organism>
<dbReference type="GO" id="GO:0003697">
    <property type="term" value="F:single-stranded DNA binding"/>
    <property type="evidence" value="ECO:0007669"/>
    <property type="project" value="UniProtKB-UniRule"/>
</dbReference>
<dbReference type="GO" id="GO:0006260">
    <property type="term" value="P:DNA replication"/>
    <property type="evidence" value="ECO:0007669"/>
    <property type="project" value="UniProtKB-UniRule"/>
</dbReference>
<dbReference type="STRING" id="570277.EZMO1_0003"/>
<feature type="binding site" evidence="9">
    <location>
        <begin position="30"/>
        <end position="37"/>
    </location>
    <ligand>
        <name>ATP</name>
        <dbReference type="ChEBI" id="CHEBI:30616"/>
    </ligand>
</feature>
<reference evidence="12 13" key="1">
    <citation type="journal article" date="2016" name="Front. Microbiol.">
        <title>Genomic Insight into the Host-Endosymbiont Relationship of Endozoicomonas montiporae CL-33(T) with its Coral Host.</title>
        <authorList>
            <person name="Ding J.-Y."/>
            <person name="Shiu J.-H."/>
            <person name="Chen W.-M."/>
            <person name="Chiang Y.-R."/>
            <person name="Tang S.-L."/>
        </authorList>
    </citation>
    <scope>NUCLEOTIDE SEQUENCE [LARGE SCALE GENOMIC DNA]</scope>
    <source>
        <strain evidence="12 13">CL-33</strain>
    </source>
</reference>
<dbReference type="InterPro" id="IPR027417">
    <property type="entry name" value="P-loop_NTPase"/>
</dbReference>
<evidence type="ECO:0000259" key="11">
    <source>
        <dbReference type="Pfam" id="PF02463"/>
    </source>
</evidence>
<protein>
    <recommendedName>
        <fullName evidence="3 9">DNA replication and repair protein RecF</fullName>
    </recommendedName>
</protein>
<dbReference type="PROSITE" id="PS00617">
    <property type="entry name" value="RECF_1"/>
    <property type="match status" value="1"/>
</dbReference>
<dbReference type="GO" id="GO:0000731">
    <property type="term" value="P:DNA synthesis involved in DNA repair"/>
    <property type="evidence" value="ECO:0007669"/>
    <property type="project" value="TreeGrafter"/>
</dbReference>
<keyword evidence="4 9" id="KW-0963">Cytoplasm</keyword>
<dbReference type="HAMAP" id="MF_00365">
    <property type="entry name" value="RecF"/>
    <property type="match status" value="1"/>
</dbReference>
<evidence type="ECO:0000256" key="3">
    <source>
        <dbReference type="ARBA" id="ARBA00020170"/>
    </source>
</evidence>
<keyword evidence="7 9" id="KW-0067">ATP-binding</keyword>
<evidence type="ECO:0000256" key="9">
    <source>
        <dbReference type="HAMAP-Rule" id="MF_00365"/>
    </source>
</evidence>
<name>A0A142B6A3_9GAMM</name>
<dbReference type="InterPro" id="IPR001238">
    <property type="entry name" value="DNA-binding_RecF"/>
</dbReference>
<dbReference type="NCBIfam" id="TIGR00611">
    <property type="entry name" value="recf"/>
    <property type="match status" value="1"/>
</dbReference>
<evidence type="ECO:0000313" key="13">
    <source>
        <dbReference type="Proteomes" id="UP000071065"/>
    </source>
</evidence>
<evidence type="ECO:0000313" key="12">
    <source>
        <dbReference type="EMBL" id="AMO54279.1"/>
    </source>
</evidence>
<dbReference type="PANTHER" id="PTHR32182:SF0">
    <property type="entry name" value="DNA REPLICATION AND REPAIR PROTEIN RECF"/>
    <property type="match status" value="1"/>
</dbReference>
<dbReference type="KEGG" id="emp:EZMO1_0003"/>
<gene>
    <name evidence="9 12" type="primary">recF</name>
    <name evidence="12" type="ORF">EZMO1_0003</name>
</gene>
<dbReference type="RefSeq" id="WP_034878974.1">
    <property type="nucleotide sequence ID" value="NZ_CP013251.1"/>
</dbReference>
<dbReference type="InterPro" id="IPR042174">
    <property type="entry name" value="RecF_2"/>
</dbReference>
<keyword evidence="8 9" id="KW-0238">DNA-binding</keyword>
<dbReference type="AlphaFoldDB" id="A0A142B6A3"/>
<evidence type="ECO:0000256" key="6">
    <source>
        <dbReference type="ARBA" id="ARBA00022741"/>
    </source>
</evidence>
<dbReference type="Gene3D" id="3.40.50.300">
    <property type="entry name" value="P-loop containing nucleotide triphosphate hydrolases"/>
    <property type="match status" value="1"/>
</dbReference>
<dbReference type="Pfam" id="PF02463">
    <property type="entry name" value="SMC_N"/>
    <property type="match status" value="1"/>
</dbReference>
<keyword evidence="9 10" id="KW-0227">DNA damage</keyword>
<keyword evidence="9 10" id="KW-0234">DNA repair</keyword>
<dbReference type="Gene3D" id="1.20.1050.90">
    <property type="entry name" value="RecF/RecN/SMC, N-terminal domain"/>
    <property type="match status" value="1"/>
</dbReference>
<evidence type="ECO:0000256" key="1">
    <source>
        <dbReference type="ARBA" id="ARBA00004496"/>
    </source>
</evidence>
<evidence type="ECO:0000256" key="4">
    <source>
        <dbReference type="ARBA" id="ARBA00022490"/>
    </source>
</evidence>
<dbReference type="GO" id="GO:0005524">
    <property type="term" value="F:ATP binding"/>
    <property type="evidence" value="ECO:0007669"/>
    <property type="project" value="UniProtKB-UniRule"/>
</dbReference>
<dbReference type="GO" id="GO:0009432">
    <property type="term" value="P:SOS response"/>
    <property type="evidence" value="ECO:0007669"/>
    <property type="project" value="UniProtKB-UniRule"/>
</dbReference>
<dbReference type="EMBL" id="CP013251">
    <property type="protein sequence ID" value="AMO54279.1"/>
    <property type="molecule type" value="Genomic_DNA"/>
</dbReference>
<keyword evidence="9 10" id="KW-0742">SOS response</keyword>
<comment type="function">
    <text evidence="9 10">The RecF protein is involved in DNA metabolism; it is required for DNA replication and normal SOS inducibility. RecF binds preferentially to single-stranded, linear DNA. It also seems to bind ATP.</text>
</comment>
<evidence type="ECO:0000256" key="2">
    <source>
        <dbReference type="ARBA" id="ARBA00008016"/>
    </source>
</evidence>
<evidence type="ECO:0000256" key="7">
    <source>
        <dbReference type="ARBA" id="ARBA00022840"/>
    </source>
</evidence>
<dbReference type="InterPro" id="IPR003395">
    <property type="entry name" value="RecF/RecN/SMC_N"/>
</dbReference>
<dbReference type="PATRIC" id="fig|570277.3.peg.3"/>
<comment type="similarity">
    <text evidence="2 9 10">Belongs to the RecF family.</text>
</comment>
<dbReference type="PANTHER" id="PTHR32182">
    <property type="entry name" value="DNA REPLICATION AND REPAIR PROTEIN RECF"/>
    <property type="match status" value="1"/>
</dbReference>